<sequence length="82" mass="9464">MMKENRKKMNSLLKQICDVPSYENDFIVGVNADLKTDNQVNEMLEWLEKHTNSNLNTDEVTVKSMEIRHGKKLNVNGVTARN</sequence>
<reference evidence="2" key="1">
    <citation type="submission" date="2018-03" db="EMBL/GenBank/DDBJ databases">
        <title>Lachnoclostridium SNUG30370 gen.nov., sp.nov., isolated from human faeces.</title>
        <authorList>
            <person name="Seo B."/>
            <person name="Jeon K."/>
            <person name="Ko G."/>
        </authorList>
    </citation>
    <scope>NUCLEOTIDE SEQUENCE [LARGE SCALE GENOMIC DNA]</scope>
    <source>
        <strain evidence="2">SNUG30370</strain>
    </source>
</reference>
<dbReference type="EMBL" id="PYLP01000006">
    <property type="protein sequence ID" value="PST40550.1"/>
    <property type="molecule type" value="Genomic_DNA"/>
</dbReference>
<name>A0A2T3FZ45_9FIRM</name>
<dbReference type="Proteomes" id="UP000241201">
    <property type="component" value="Unassembled WGS sequence"/>
</dbReference>
<accession>A0A2T3FZ45</accession>
<protein>
    <submittedName>
        <fullName evidence="1">Uncharacterized protein</fullName>
    </submittedName>
</protein>
<comment type="caution">
    <text evidence="1">The sequence shown here is derived from an EMBL/GenBank/DDBJ whole genome shotgun (WGS) entry which is preliminary data.</text>
</comment>
<gene>
    <name evidence="1" type="ORF">C7U55_06455</name>
</gene>
<evidence type="ECO:0000313" key="2">
    <source>
        <dbReference type="Proteomes" id="UP000241201"/>
    </source>
</evidence>
<organism evidence="1 2">
    <name type="scientific">Faecalibacillus faecis</name>
    <dbReference type="NCBI Taxonomy" id="1982628"/>
    <lineage>
        <taxon>Bacteria</taxon>
        <taxon>Bacillati</taxon>
        <taxon>Bacillota</taxon>
        <taxon>Erysipelotrichia</taxon>
        <taxon>Erysipelotrichales</taxon>
        <taxon>Coprobacillaceae</taxon>
        <taxon>Faecalibacillus</taxon>
    </lineage>
</organism>
<keyword evidence="2" id="KW-1185">Reference proteome</keyword>
<proteinExistence type="predicted"/>
<evidence type="ECO:0000313" key="1">
    <source>
        <dbReference type="EMBL" id="PST40550.1"/>
    </source>
</evidence>
<dbReference type="AlphaFoldDB" id="A0A2T3FZ45"/>